<keyword evidence="2" id="KW-1185">Reference proteome</keyword>
<dbReference type="EMBL" id="MJAT01000022">
    <property type="protein sequence ID" value="OEH85483.1"/>
    <property type="molecule type" value="Genomic_DNA"/>
</dbReference>
<dbReference type="Gene3D" id="3.90.550.10">
    <property type="entry name" value="Spore Coat Polysaccharide Biosynthesis Protein SpsA, Chain A"/>
    <property type="match status" value="1"/>
</dbReference>
<accession>A0A1E5L654</accession>
<dbReference type="PANTHER" id="PTHR42866">
    <property type="entry name" value="3-DEOXY-MANNO-OCTULOSONATE CYTIDYLYLTRANSFERASE"/>
    <property type="match status" value="1"/>
</dbReference>
<dbReference type="Proteomes" id="UP000095255">
    <property type="component" value="Unassembled WGS sequence"/>
</dbReference>
<organism evidence="1 2">
    <name type="scientific">Desulfuribacillus stibiiarsenatis</name>
    <dbReference type="NCBI Taxonomy" id="1390249"/>
    <lineage>
        <taxon>Bacteria</taxon>
        <taxon>Bacillati</taxon>
        <taxon>Bacillota</taxon>
        <taxon>Desulfuribacillia</taxon>
        <taxon>Desulfuribacillales</taxon>
        <taxon>Desulfuribacillaceae</taxon>
        <taxon>Desulfuribacillus</taxon>
    </lineage>
</organism>
<dbReference type="PANTHER" id="PTHR42866:SF1">
    <property type="entry name" value="SPORE COAT POLYSACCHARIDE BIOSYNTHESIS PROTEIN SPSF"/>
    <property type="match status" value="1"/>
</dbReference>
<name>A0A1E5L654_9FIRM</name>
<dbReference type="Pfam" id="PF02348">
    <property type="entry name" value="CTP_transf_3"/>
    <property type="match status" value="1"/>
</dbReference>
<reference evidence="1 2" key="1">
    <citation type="submission" date="2016-09" db="EMBL/GenBank/DDBJ databases">
        <title>Desulfuribacillus arsenicus sp. nov., an obligately anaerobic, dissimilatory arsenic- and antimonate-reducing bacterium isolated from anoxic sediments.</title>
        <authorList>
            <person name="Abin C.A."/>
            <person name="Hollibaugh J.T."/>
        </authorList>
    </citation>
    <scope>NUCLEOTIDE SEQUENCE [LARGE SCALE GENOMIC DNA]</scope>
    <source>
        <strain evidence="1 2">MLFW-2</strain>
    </source>
</reference>
<comment type="caution">
    <text evidence="1">The sequence shown here is derived from an EMBL/GenBank/DDBJ whole genome shotgun (WGS) entry which is preliminary data.</text>
</comment>
<evidence type="ECO:0000313" key="1">
    <source>
        <dbReference type="EMBL" id="OEH85483.1"/>
    </source>
</evidence>
<dbReference type="STRING" id="1390249.BHU72_05195"/>
<gene>
    <name evidence="1" type="ORF">BHU72_05195</name>
</gene>
<dbReference type="CDD" id="cd02518">
    <property type="entry name" value="GT2_SpsF"/>
    <property type="match status" value="1"/>
</dbReference>
<protein>
    <recommendedName>
        <fullName evidence="3">Acylneuraminate cytidylyltransferase</fullName>
    </recommendedName>
</protein>
<proteinExistence type="predicted"/>
<dbReference type="RefSeq" id="WP_069702310.1">
    <property type="nucleotide sequence ID" value="NZ_MJAT01000022.1"/>
</dbReference>
<evidence type="ECO:0008006" key="3">
    <source>
        <dbReference type="Google" id="ProtNLM"/>
    </source>
</evidence>
<dbReference type="InterPro" id="IPR029044">
    <property type="entry name" value="Nucleotide-diphossugar_trans"/>
</dbReference>
<dbReference type="SUPFAM" id="SSF53448">
    <property type="entry name" value="Nucleotide-diphospho-sugar transferases"/>
    <property type="match status" value="1"/>
</dbReference>
<dbReference type="AlphaFoldDB" id="A0A1E5L654"/>
<evidence type="ECO:0000313" key="2">
    <source>
        <dbReference type="Proteomes" id="UP000095255"/>
    </source>
</evidence>
<dbReference type="InterPro" id="IPR003329">
    <property type="entry name" value="Cytidylyl_trans"/>
</dbReference>
<dbReference type="GO" id="GO:0005829">
    <property type="term" value="C:cytosol"/>
    <property type="evidence" value="ECO:0007669"/>
    <property type="project" value="TreeGrafter"/>
</dbReference>
<sequence length="256" mass="29794">MNLCIVQARMGSTRLSGKIMMKLGDRPSIYHTYNRISKSKLIDNIVIATTTNSSDDILYEYCKEQSIPCFRGSENDVLDRYYSCAKENNAQNSDAIIRITGDCPLIDPIVVDEIIGFHEESKVDYISNTIVPTFPDGLDVEVLSFESLEYAWFHSKLASEREHVTPFIKKNTSLFKVNNYLNKCDWSHYRWTLDEIEDYRMLSCIFEHLYKENEILKTEKIIEFLEHNPQIARINSSIGRDEGYQKSLKKDLLYLE</sequence>